<comment type="catalytic activity">
    <reaction evidence="1">
        <text>alpha-D-glucosamine 6-phosphate + H2O = beta-D-fructose 6-phosphate + NH4(+)</text>
        <dbReference type="Rhea" id="RHEA:12172"/>
        <dbReference type="ChEBI" id="CHEBI:15377"/>
        <dbReference type="ChEBI" id="CHEBI:28938"/>
        <dbReference type="ChEBI" id="CHEBI:57634"/>
        <dbReference type="ChEBI" id="CHEBI:75989"/>
        <dbReference type="EC" id="3.5.99.6"/>
    </reaction>
</comment>
<evidence type="ECO:0000256" key="4">
    <source>
        <dbReference type="ARBA" id="ARBA00017067"/>
    </source>
</evidence>
<dbReference type="InterPro" id="IPR006148">
    <property type="entry name" value="Glc/Gal-6P_isomerase"/>
</dbReference>
<gene>
    <name evidence="11" type="ORF">LY79DRAFT_522130</name>
</gene>
<dbReference type="GO" id="GO:0005975">
    <property type="term" value="P:carbohydrate metabolic process"/>
    <property type="evidence" value="ECO:0007669"/>
    <property type="project" value="InterPro"/>
</dbReference>
<evidence type="ECO:0000256" key="7">
    <source>
        <dbReference type="ARBA" id="ARBA00049961"/>
    </source>
</evidence>
<dbReference type="EMBL" id="JAHLJV010000062">
    <property type="protein sequence ID" value="KAK1579798.1"/>
    <property type="molecule type" value="Genomic_DNA"/>
</dbReference>
<feature type="domain" description="Glucosamine/galactosamine-6-phosphate isomerase" evidence="10">
    <location>
        <begin position="8"/>
        <end position="222"/>
    </location>
</feature>
<dbReference type="GO" id="GO:0006046">
    <property type="term" value="P:N-acetylglucosamine catabolic process"/>
    <property type="evidence" value="ECO:0007669"/>
    <property type="project" value="TreeGrafter"/>
</dbReference>
<evidence type="ECO:0000256" key="6">
    <source>
        <dbReference type="ARBA" id="ARBA00023277"/>
    </source>
</evidence>
<dbReference type="PROSITE" id="PS01161">
    <property type="entry name" value="GLC_GALNAC_ISOMERASE"/>
    <property type="match status" value="1"/>
</dbReference>
<organism evidence="11 12">
    <name type="scientific">Colletotrichum navitas</name>
    <dbReference type="NCBI Taxonomy" id="681940"/>
    <lineage>
        <taxon>Eukaryota</taxon>
        <taxon>Fungi</taxon>
        <taxon>Dikarya</taxon>
        <taxon>Ascomycota</taxon>
        <taxon>Pezizomycotina</taxon>
        <taxon>Sordariomycetes</taxon>
        <taxon>Hypocreomycetidae</taxon>
        <taxon>Glomerellales</taxon>
        <taxon>Glomerellaceae</taxon>
        <taxon>Colletotrichum</taxon>
        <taxon>Colletotrichum graminicola species complex</taxon>
    </lineage>
</organism>
<dbReference type="GeneID" id="85439662"/>
<dbReference type="GO" id="GO:0004342">
    <property type="term" value="F:glucosamine-6-phosphate deaminase activity"/>
    <property type="evidence" value="ECO:0007669"/>
    <property type="project" value="UniProtKB-EC"/>
</dbReference>
<dbReference type="PANTHER" id="PTHR11280">
    <property type="entry name" value="GLUCOSAMINE-6-PHOSPHATE ISOMERASE"/>
    <property type="match status" value="1"/>
</dbReference>
<dbReference type="CDD" id="cd01399">
    <property type="entry name" value="GlcN6P_deaminase"/>
    <property type="match status" value="1"/>
</dbReference>
<dbReference type="HAMAP" id="MF_01241">
    <property type="entry name" value="GlcN6P_deamin"/>
    <property type="match status" value="1"/>
</dbReference>
<keyword evidence="5" id="KW-0378">Hydrolase</keyword>
<dbReference type="InterPro" id="IPR018321">
    <property type="entry name" value="Glucosamine6P_isomerase_CS"/>
</dbReference>
<comment type="similarity">
    <text evidence="2">Belongs to the glucosamine/galactosamine-6-phosphate isomerase family.</text>
</comment>
<evidence type="ECO:0000256" key="1">
    <source>
        <dbReference type="ARBA" id="ARBA00000644"/>
    </source>
</evidence>
<comment type="function">
    <text evidence="7">Catalyzes the reversible conversion of alpha-D-glucosamine 6-phosphate (GlcN-6P) into beta-D-fructose 6-phosphate (Fru-6P) and ammonium ion, a regulatory reaction step in de novo uridine diphosphate-N-acetyl-alpha-D-glucosamine (UDP-GlcNAc) biosynthesis via hexosamine pathway.</text>
</comment>
<dbReference type="InterPro" id="IPR037171">
    <property type="entry name" value="NagB/RpiA_transferase-like"/>
</dbReference>
<dbReference type="EC" id="3.5.99.6" evidence="3"/>
<evidence type="ECO:0000256" key="8">
    <source>
        <dbReference type="ARBA" id="ARBA00050047"/>
    </source>
</evidence>
<dbReference type="Pfam" id="PF01182">
    <property type="entry name" value="Glucosamine_iso"/>
    <property type="match status" value="1"/>
</dbReference>
<proteinExistence type="inferred from homology"/>
<keyword evidence="11" id="KW-0413">Isomerase</keyword>
<dbReference type="RefSeq" id="XP_060410901.1">
    <property type="nucleotide sequence ID" value="XM_060555422.1"/>
</dbReference>
<protein>
    <recommendedName>
        <fullName evidence="4">Glucosamine-6-phosphate deaminase</fullName>
        <ecNumber evidence="3">3.5.99.6</ecNumber>
    </recommendedName>
    <alternativeName>
        <fullName evidence="8">Glucosamine-6-phosphate isomerase</fullName>
    </alternativeName>
</protein>
<dbReference type="FunFam" id="3.40.50.1360:FF:000002">
    <property type="entry name" value="Glucosamine-6-phosphate deaminase"/>
    <property type="match status" value="1"/>
</dbReference>
<feature type="compositionally biased region" description="Polar residues" evidence="9">
    <location>
        <begin position="370"/>
        <end position="380"/>
    </location>
</feature>
<dbReference type="GO" id="GO:0006043">
    <property type="term" value="P:glucosamine catabolic process"/>
    <property type="evidence" value="ECO:0007669"/>
    <property type="project" value="TreeGrafter"/>
</dbReference>
<evidence type="ECO:0000256" key="3">
    <source>
        <dbReference type="ARBA" id="ARBA00012680"/>
    </source>
</evidence>
<dbReference type="NCBIfam" id="TIGR00502">
    <property type="entry name" value="nagB"/>
    <property type="match status" value="1"/>
</dbReference>
<evidence type="ECO:0000313" key="11">
    <source>
        <dbReference type="EMBL" id="KAK1579798.1"/>
    </source>
</evidence>
<dbReference type="PANTHER" id="PTHR11280:SF5">
    <property type="entry name" value="GLUCOSAMINE-6-PHOSPHATE ISOMERASE"/>
    <property type="match status" value="1"/>
</dbReference>
<evidence type="ECO:0000259" key="10">
    <source>
        <dbReference type="Pfam" id="PF01182"/>
    </source>
</evidence>
<dbReference type="InterPro" id="IPR004547">
    <property type="entry name" value="Glucosamine6P_isomerase"/>
</dbReference>
<dbReference type="GO" id="GO:0016853">
    <property type="term" value="F:isomerase activity"/>
    <property type="evidence" value="ECO:0007669"/>
    <property type="project" value="UniProtKB-KW"/>
</dbReference>
<evidence type="ECO:0000256" key="9">
    <source>
        <dbReference type="SAM" id="MobiDB-lite"/>
    </source>
</evidence>
<keyword evidence="12" id="KW-1185">Reference proteome</keyword>
<comment type="caution">
    <text evidence="11">The sequence shown here is derived from an EMBL/GenBank/DDBJ whole genome shotgun (WGS) entry which is preliminary data.</text>
</comment>
<keyword evidence="6" id="KW-0119">Carbohydrate metabolism</keyword>
<dbReference type="GO" id="GO:0019262">
    <property type="term" value="P:N-acetylneuraminate catabolic process"/>
    <property type="evidence" value="ECO:0007669"/>
    <property type="project" value="TreeGrafter"/>
</dbReference>
<dbReference type="GO" id="GO:0005829">
    <property type="term" value="C:cytosol"/>
    <property type="evidence" value="ECO:0007669"/>
    <property type="project" value="UniProtKB-ARBA"/>
</dbReference>
<dbReference type="Proteomes" id="UP001230504">
    <property type="component" value="Unassembled WGS sequence"/>
</dbReference>
<dbReference type="SUPFAM" id="SSF100950">
    <property type="entry name" value="NagB/RpiA/CoA transferase-like"/>
    <property type="match status" value="1"/>
</dbReference>
<dbReference type="AlphaFoldDB" id="A0AAD8PS99"/>
<evidence type="ECO:0000256" key="2">
    <source>
        <dbReference type="ARBA" id="ARBA00005526"/>
    </source>
</evidence>
<evidence type="ECO:0000256" key="5">
    <source>
        <dbReference type="ARBA" id="ARBA00022801"/>
    </source>
</evidence>
<name>A0AAD8PS99_9PEZI</name>
<reference evidence="11" key="1">
    <citation type="submission" date="2021-06" db="EMBL/GenBank/DDBJ databases">
        <title>Comparative genomics, transcriptomics and evolutionary studies reveal genomic signatures of adaptation to plant cell wall in hemibiotrophic fungi.</title>
        <authorList>
            <consortium name="DOE Joint Genome Institute"/>
            <person name="Baroncelli R."/>
            <person name="Diaz J.F."/>
            <person name="Benocci T."/>
            <person name="Peng M."/>
            <person name="Battaglia E."/>
            <person name="Haridas S."/>
            <person name="Andreopoulos W."/>
            <person name="Labutti K."/>
            <person name="Pangilinan J."/>
            <person name="Floch G.L."/>
            <person name="Makela M.R."/>
            <person name="Henrissat B."/>
            <person name="Grigoriev I.V."/>
            <person name="Crouch J.A."/>
            <person name="De Vries R.P."/>
            <person name="Sukno S.A."/>
            <person name="Thon M.R."/>
        </authorList>
    </citation>
    <scope>NUCLEOTIDE SEQUENCE</scope>
    <source>
        <strain evidence="11">CBS 125086</strain>
    </source>
</reference>
<accession>A0AAD8PS99</accession>
<evidence type="ECO:0000313" key="12">
    <source>
        <dbReference type="Proteomes" id="UP001230504"/>
    </source>
</evidence>
<dbReference type="Gene3D" id="3.40.50.1360">
    <property type="match status" value="1"/>
</dbReference>
<feature type="region of interest" description="Disordered" evidence="9">
    <location>
        <begin position="360"/>
        <end position="380"/>
    </location>
</feature>
<sequence length="420" mass="46532">MRLIIRDDADAASAYVASYIVDRIKHFNPTPAHPFVLGLPTGSSPLGVYKILVQKYKAGEISFENVITFNMDEYVGIPRDHPESYHSFMWKHLFSHVNIHPNNVNILNGNAQNLEAECVAYEAKIKAVGGIDLFLAGIGEDGHIAFNEPGSSLASRTRVKTLAYDTILANSRFFDNDVEKVPKLALTVGVQTVLEAREVVAIILGAKKALALQRCIEQGVNHMWTLSSLQLHPHPMIVVDEDATLELQVKTVKYFKSIEKVAREQGFEQILPSRIRTGPGPVPVTVVEEVETPTILHPQPTTSRLLRASPATEYPIRSTSPDIELVFESMASRTKSPTEQQLRAVTPDLVTDRMATRIPEPALAGRLTPTPEQQQQLSRSVTPDLIPDRMASRIPEPALARRLTPNPEQQMMPRLNIVGA</sequence>
<dbReference type="GO" id="GO:0042802">
    <property type="term" value="F:identical protein binding"/>
    <property type="evidence" value="ECO:0007669"/>
    <property type="project" value="TreeGrafter"/>
</dbReference>